<reference evidence="1" key="3">
    <citation type="submission" date="2025-09" db="UniProtKB">
        <authorList>
            <consortium name="Ensembl"/>
        </authorList>
    </citation>
    <scope>IDENTIFICATION</scope>
    <source>
        <strain evidence="1">Glennie</strain>
    </source>
</reference>
<dbReference type="Ensembl" id="ENSOANT00000073367.1">
    <property type="protein sequence ID" value="ENSOANP00000046562.1"/>
    <property type="gene ID" value="ENSOANG00000049123.1"/>
</dbReference>
<evidence type="ECO:0008006" key="3">
    <source>
        <dbReference type="Google" id="ProtNLM"/>
    </source>
</evidence>
<sequence length="79" mass="8578">MLVTYYSSSVQGDVQLVESGGDTRQPGGSLYLSFKTSGFSFSRNNYISWVRQAPGKGLDWVAIIQGDGSYLNYADSVKG</sequence>
<reference evidence="1" key="2">
    <citation type="submission" date="2025-08" db="UniProtKB">
        <authorList>
            <consortium name="Ensembl"/>
        </authorList>
    </citation>
    <scope>IDENTIFICATION</scope>
    <source>
        <strain evidence="1">Glennie</strain>
    </source>
</reference>
<dbReference type="InParanoid" id="A0A6I8P0F2"/>
<dbReference type="InterPro" id="IPR050199">
    <property type="entry name" value="IgHV"/>
</dbReference>
<dbReference type="OMA" id="SIYYISW"/>
<proteinExistence type="predicted"/>
<dbReference type="Gene3D" id="2.60.40.10">
    <property type="entry name" value="Immunoglobulins"/>
    <property type="match status" value="1"/>
</dbReference>
<dbReference type="PANTHER" id="PTHR23266">
    <property type="entry name" value="IMMUNOGLOBULIN HEAVY CHAIN"/>
    <property type="match status" value="1"/>
</dbReference>
<dbReference type="AlphaFoldDB" id="A0A6I8P0F2"/>
<dbReference type="Proteomes" id="UP000002279">
    <property type="component" value="Chromosome 14"/>
</dbReference>
<dbReference type="Bgee" id="ENSOANG00000049123">
    <property type="expression patterns" value="Expressed in testis"/>
</dbReference>
<organism evidence="1 2">
    <name type="scientific">Ornithorhynchus anatinus</name>
    <name type="common">Duckbill platypus</name>
    <dbReference type="NCBI Taxonomy" id="9258"/>
    <lineage>
        <taxon>Eukaryota</taxon>
        <taxon>Metazoa</taxon>
        <taxon>Chordata</taxon>
        <taxon>Craniata</taxon>
        <taxon>Vertebrata</taxon>
        <taxon>Euteleostomi</taxon>
        <taxon>Mammalia</taxon>
        <taxon>Monotremata</taxon>
        <taxon>Ornithorhynchidae</taxon>
        <taxon>Ornithorhynchus</taxon>
    </lineage>
</organism>
<evidence type="ECO:0000313" key="2">
    <source>
        <dbReference type="Proteomes" id="UP000002279"/>
    </source>
</evidence>
<dbReference type="InterPro" id="IPR036179">
    <property type="entry name" value="Ig-like_dom_sf"/>
</dbReference>
<dbReference type="SUPFAM" id="SSF48726">
    <property type="entry name" value="Immunoglobulin"/>
    <property type="match status" value="1"/>
</dbReference>
<name>A0A6I8P0F2_ORNAN</name>
<dbReference type="InterPro" id="IPR013783">
    <property type="entry name" value="Ig-like_fold"/>
</dbReference>
<keyword evidence="2" id="KW-1185">Reference proteome</keyword>
<evidence type="ECO:0000313" key="1">
    <source>
        <dbReference type="Ensembl" id="ENSOANP00000046562.1"/>
    </source>
</evidence>
<reference evidence="1 2" key="1">
    <citation type="journal article" date="2008" name="Nature">
        <title>Genome analysis of the platypus reveals unique signatures of evolution.</title>
        <authorList>
            <person name="Warren W.C."/>
            <person name="Hillier L.W."/>
            <person name="Marshall Graves J.A."/>
            <person name="Birney E."/>
            <person name="Ponting C.P."/>
            <person name="Grutzner F."/>
            <person name="Belov K."/>
            <person name="Miller W."/>
            <person name="Clarke L."/>
            <person name="Chinwalla A.T."/>
            <person name="Yang S.P."/>
            <person name="Heger A."/>
            <person name="Locke D.P."/>
            <person name="Miethke P."/>
            <person name="Waters P.D."/>
            <person name="Veyrunes F."/>
            <person name="Fulton L."/>
            <person name="Fulton B."/>
            <person name="Graves T."/>
            <person name="Wallis J."/>
            <person name="Puente X.S."/>
            <person name="Lopez-Otin C."/>
            <person name="Ordonez G.R."/>
            <person name="Eichler E.E."/>
            <person name="Chen L."/>
            <person name="Cheng Z."/>
            <person name="Deakin J.E."/>
            <person name="Alsop A."/>
            <person name="Thompson K."/>
            <person name="Kirby P."/>
            <person name="Papenfuss A.T."/>
            <person name="Wakefield M.J."/>
            <person name="Olender T."/>
            <person name="Lancet D."/>
            <person name="Huttley G.A."/>
            <person name="Smit A.F."/>
            <person name="Pask A."/>
            <person name="Temple-Smith P."/>
            <person name="Batzer M.A."/>
            <person name="Walker J.A."/>
            <person name="Konkel M.K."/>
            <person name="Harris R.S."/>
            <person name="Whittington C.M."/>
            <person name="Wong E.S."/>
            <person name="Gemmell N.J."/>
            <person name="Buschiazzo E."/>
            <person name="Vargas Jentzsch I.M."/>
            <person name="Merkel A."/>
            <person name="Schmitz J."/>
            <person name="Zemann A."/>
            <person name="Churakov G."/>
            <person name="Kriegs J.O."/>
            <person name="Brosius J."/>
            <person name="Murchison E.P."/>
            <person name="Sachidanandam R."/>
            <person name="Smith C."/>
            <person name="Hannon G.J."/>
            <person name="Tsend-Ayush E."/>
            <person name="McMillan D."/>
            <person name="Attenborough R."/>
            <person name="Rens W."/>
            <person name="Ferguson-Smith M."/>
            <person name="Lefevre C.M."/>
            <person name="Sharp J.A."/>
            <person name="Nicholas K.R."/>
            <person name="Ray D.A."/>
            <person name="Kube M."/>
            <person name="Reinhardt R."/>
            <person name="Pringle T.H."/>
            <person name="Taylor J."/>
            <person name="Jones R.C."/>
            <person name="Nixon B."/>
            <person name="Dacheux J.L."/>
            <person name="Niwa H."/>
            <person name="Sekita Y."/>
            <person name="Huang X."/>
            <person name="Stark A."/>
            <person name="Kheradpour P."/>
            <person name="Kellis M."/>
            <person name="Flicek P."/>
            <person name="Chen Y."/>
            <person name="Webber C."/>
            <person name="Hardison R."/>
            <person name="Nelson J."/>
            <person name="Hallsworth-Pepin K."/>
            <person name="Delehaunty K."/>
            <person name="Markovic C."/>
            <person name="Minx P."/>
            <person name="Feng Y."/>
            <person name="Kremitzki C."/>
            <person name="Mitreva M."/>
            <person name="Glasscock J."/>
            <person name="Wylie T."/>
            <person name="Wohldmann P."/>
            <person name="Thiru P."/>
            <person name="Nhan M.N."/>
            <person name="Pohl C.S."/>
            <person name="Smith S.M."/>
            <person name="Hou S."/>
            <person name="Nefedov M."/>
            <person name="de Jong P.J."/>
            <person name="Renfree M.B."/>
            <person name="Mardis E.R."/>
            <person name="Wilson R.K."/>
        </authorList>
    </citation>
    <scope>NUCLEOTIDE SEQUENCE [LARGE SCALE GENOMIC DNA]</scope>
    <source>
        <strain evidence="1 2">Glennie</strain>
    </source>
</reference>
<accession>A0A6I8P0F2</accession>
<protein>
    <recommendedName>
        <fullName evidence="3">Immunoglobulin V-set domain-containing protein</fullName>
    </recommendedName>
</protein>
<dbReference type="GeneTree" id="ENSGT01050000244936"/>